<dbReference type="Proteomes" id="UP000184001">
    <property type="component" value="Unassembled WGS sequence"/>
</dbReference>
<dbReference type="EMBL" id="JBFSOO010000006">
    <property type="protein sequence ID" value="MEZ6853794.1"/>
    <property type="molecule type" value="Genomic_DNA"/>
</dbReference>
<protein>
    <submittedName>
        <fullName evidence="2">Uncharacterized protein</fullName>
    </submittedName>
</protein>
<gene>
    <name evidence="1" type="ORF">AB2Z07_09655</name>
    <name evidence="2" type="ORF">SAMN05660830_01924</name>
</gene>
<evidence type="ECO:0000313" key="1">
    <source>
        <dbReference type="EMBL" id="MEZ6853794.1"/>
    </source>
</evidence>
<dbReference type="EMBL" id="FQZR01000004">
    <property type="protein sequence ID" value="SHJ24846.1"/>
    <property type="molecule type" value="Genomic_DNA"/>
</dbReference>
<accession>A0A8G2CA23</accession>
<dbReference type="Proteomes" id="UP001568358">
    <property type="component" value="Unassembled WGS sequence"/>
</dbReference>
<sequence length="91" mass="10273">MTTHKLPLKMSIAQIFTDQAPRTKHHVFVELKSSYGTEKQFTRDTIENHLMSLKAVGILKAEEARLTARNELVQAYVITSFGLSKLASKLN</sequence>
<evidence type="ECO:0000313" key="4">
    <source>
        <dbReference type="Proteomes" id="UP001568358"/>
    </source>
</evidence>
<proteinExistence type="predicted"/>
<organism evidence="2 3">
    <name type="scientific">Halodesulfovibrio aestuarii</name>
    <dbReference type="NCBI Taxonomy" id="126333"/>
    <lineage>
        <taxon>Bacteria</taxon>
        <taxon>Pseudomonadati</taxon>
        <taxon>Thermodesulfobacteriota</taxon>
        <taxon>Desulfovibrionia</taxon>
        <taxon>Desulfovibrionales</taxon>
        <taxon>Desulfovibrionaceae</taxon>
        <taxon>Halodesulfovibrio</taxon>
    </lineage>
</organism>
<evidence type="ECO:0000313" key="2">
    <source>
        <dbReference type="EMBL" id="SHJ24846.1"/>
    </source>
</evidence>
<keyword evidence="4" id="KW-1185">Reference proteome</keyword>
<reference evidence="2 3" key="1">
    <citation type="submission" date="2016-11" db="EMBL/GenBank/DDBJ databases">
        <authorList>
            <person name="Varghese N."/>
            <person name="Submissions S."/>
        </authorList>
    </citation>
    <scope>NUCLEOTIDE SEQUENCE [LARGE SCALE GENOMIC DNA]</scope>
    <source>
        <strain evidence="2 3">DSM 17919</strain>
    </source>
</reference>
<dbReference type="AlphaFoldDB" id="A0A8G2CA23"/>
<reference evidence="1 4" key="2">
    <citation type="submission" date="2024-07" db="EMBL/GenBank/DDBJ databases">
        <title>Active virus-host system and metabolic interactions in a Lokiarchaeon culture.</title>
        <authorList>
            <person name="Ponce Toledo R.I."/>
            <person name="Rodrigues Oliveira T."/>
            <person name="Schleper C."/>
        </authorList>
    </citation>
    <scope>NUCLEOTIDE SEQUENCE [LARGE SCALE GENOMIC DNA]</scope>
    <source>
        <strain evidence="1 4">B35</strain>
    </source>
</reference>
<dbReference type="RefSeq" id="WP_019999998.1">
    <property type="nucleotide sequence ID" value="NZ_CP192217.1"/>
</dbReference>
<evidence type="ECO:0000313" key="3">
    <source>
        <dbReference type="Proteomes" id="UP000184001"/>
    </source>
</evidence>
<comment type="caution">
    <text evidence="2">The sequence shown here is derived from an EMBL/GenBank/DDBJ whole genome shotgun (WGS) entry which is preliminary data.</text>
</comment>
<name>A0A8G2CA23_9BACT</name>